<dbReference type="Pfam" id="PF07796">
    <property type="entry name" value="DUF1638"/>
    <property type="match status" value="1"/>
</dbReference>
<protein>
    <recommendedName>
        <fullName evidence="1">DUF1638 domain-containing protein</fullName>
    </recommendedName>
</protein>
<gene>
    <name evidence="2" type="ORF">METZ01_LOCUS287429</name>
</gene>
<organism evidence="2">
    <name type="scientific">marine metagenome</name>
    <dbReference type="NCBI Taxonomy" id="408172"/>
    <lineage>
        <taxon>unclassified sequences</taxon>
        <taxon>metagenomes</taxon>
        <taxon>ecological metagenomes</taxon>
    </lineage>
</organism>
<sequence>AEKGADYEQILIGYADCGTNGAIDALIDSDLRLERLAGPHCFSFFIGEAEYNRLSDQEPGTFWLTDFLVRHFESMVIRNLGLDRHPELRDAYFGNYTNLTYISQLVDEELVSLAKECAERLELEFRHIHTGFGAFEQALTIKEIA</sequence>
<reference evidence="2" key="1">
    <citation type="submission" date="2018-05" db="EMBL/GenBank/DDBJ databases">
        <authorList>
            <person name="Lanie J.A."/>
            <person name="Ng W.-L."/>
            <person name="Kazmierczak K.M."/>
            <person name="Andrzejewski T.M."/>
            <person name="Davidsen T.M."/>
            <person name="Wayne K.J."/>
            <person name="Tettelin H."/>
            <person name="Glass J.I."/>
            <person name="Rusch D."/>
            <person name="Podicherti R."/>
            <person name="Tsui H.-C.T."/>
            <person name="Winkler M.E."/>
        </authorList>
    </citation>
    <scope>NUCLEOTIDE SEQUENCE</scope>
</reference>
<proteinExistence type="predicted"/>
<feature type="non-terminal residue" evidence="2">
    <location>
        <position position="1"/>
    </location>
</feature>
<evidence type="ECO:0000259" key="1">
    <source>
        <dbReference type="Pfam" id="PF07796"/>
    </source>
</evidence>
<feature type="domain" description="DUF1638" evidence="1">
    <location>
        <begin position="5"/>
        <end position="139"/>
    </location>
</feature>
<evidence type="ECO:0000313" key="2">
    <source>
        <dbReference type="EMBL" id="SVC34575.1"/>
    </source>
</evidence>
<dbReference type="AlphaFoldDB" id="A0A382LFC0"/>
<dbReference type="EMBL" id="UINC01086268">
    <property type="protein sequence ID" value="SVC34575.1"/>
    <property type="molecule type" value="Genomic_DNA"/>
</dbReference>
<accession>A0A382LFC0</accession>
<name>A0A382LFC0_9ZZZZ</name>
<dbReference type="InterPro" id="IPR012437">
    <property type="entry name" value="DUF1638"/>
</dbReference>